<dbReference type="RefSeq" id="WP_196991761.1">
    <property type="nucleotide sequence ID" value="NZ_JADWYR010000002.1"/>
</dbReference>
<dbReference type="Proteomes" id="UP000628448">
    <property type="component" value="Unassembled WGS sequence"/>
</dbReference>
<name>A0A931E984_9BACT</name>
<dbReference type="EMBL" id="JADWYR010000002">
    <property type="protein sequence ID" value="MBG9377691.1"/>
    <property type="molecule type" value="Genomic_DNA"/>
</dbReference>
<evidence type="ECO:0000313" key="2">
    <source>
        <dbReference type="Proteomes" id="UP000628448"/>
    </source>
</evidence>
<protein>
    <submittedName>
        <fullName evidence="1">Uncharacterized protein</fullName>
    </submittedName>
</protein>
<organism evidence="1 2">
    <name type="scientific">Panacibacter microcysteis</name>
    <dbReference type="NCBI Taxonomy" id="2793269"/>
    <lineage>
        <taxon>Bacteria</taxon>
        <taxon>Pseudomonadati</taxon>
        <taxon>Bacteroidota</taxon>
        <taxon>Chitinophagia</taxon>
        <taxon>Chitinophagales</taxon>
        <taxon>Chitinophagaceae</taxon>
        <taxon>Panacibacter</taxon>
    </lineage>
</organism>
<keyword evidence="2" id="KW-1185">Reference proteome</keyword>
<proteinExistence type="predicted"/>
<evidence type="ECO:0000313" key="1">
    <source>
        <dbReference type="EMBL" id="MBG9377691.1"/>
    </source>
</evidence>
<dbReference type="AlphaFoldDB" id="A0A931E984"/>
<reference evidence="1" key="1">
    <citation type="submission" date="2020-11" db="EMBL/GenBank/DDBJ databases">
        <title>Bacterial whole genome sequence for Panacibacter sp. DH6.</title>
        <authorList>
            <person name="Le V."/>
            <person name="Ko S."/>
            <person name="Ahn C.-Y."/>
            <person name="Oh H.-M."/>
        </authorList>
    </citation>
    <scope>NUCLEOTIDE SEQUENCE</scope>
    <source>
        <strain evidence="1">DH6</strain>
    </source>
</reference>
<comment type="caution">
    <text evidence="1">The sequence shown here is derived from an EMBL/GenBank/DDBJ whole genome shotgun (WGS) entry which is preliminary data.</text>
</comment>
<sequence>MKKNLKIILIVFALSLLGFSITYKFGLATKYNYFSAKRDISNGNIQIISYGLPLIDEILISKSFAFQVEEFGCSISNEQINGIEKYNKIVKEYFTKINGDNWGTQFNNKCDSLIKLISQPNY</sequence>
<gene>
    <name evidence="1" type="ORF">I5907_15725</name>
</gene>
<accession>A0A931E984</accession>